<feature type="region of interest" description="Disordered" evidence="1">
    <location>
        <begin position="515"/>
        <end position="541"/>
    </location>
</feature>
<sequence>MISSLHSCPPLETIPPHARSEADHSSVVDWFHVHATKFVFSLAPEPVQRTEHLEVLARHARLFVCEPGQIVCLQEETCDTVFLVFSGSVNIYFDPTIGNTDNNVRRSQRADLGRKFATLGVGDYFGEPDPQDPNSVYPFTAQAESYHSMEADMLLTTAQTQTPRMSRMTSGKAPKLSTFRDGRSAAEANMRSEHEHNHTPRVIAIPAKACLNLTAQTKAMGGGKGTKKMFGLWEKAKLLESSFCINTLGRSSLYMLAMKSEERIYTNGDTVMKKDEKLSDCLNFILEGEVNFSLVSETTKARTTLMLMSTLGMFGDFATIVRETEQKVKEIKKDRGEDSSGEKEEESLVATSKATRRERRTMNANAFKASKTIGEQIDEVNSMVVIRDLGGASVVLPGQITADVGSRSVLSKYHVVASPSVRILSIPKTAFAEVATFSNQAAIDKCFEYFLNKVKKQCHWLETQQSLHSANKAGGTGSVIATGKVLWNQQAEFLPCDRCMKLKCHTLKPGCSKARLSKASSKKKGPAPADKGPAPADKGSGLQRMLLLKTADGDDFDPEQAALSSMRSSLKAAEGKAAERRASEGRKSKRRGSVEILLGLFKIGKGNQEEEEAAAGGKTPEQYARESFGTKDKLQKQLTIKEMSKARAARATAGKPKEARRGSIKSLAKNLFGMFD</sequence>
<feature type="region of interest" description="Disordered" evidence="1">
    <location>
        <begin position="556"/>
        <end position="590"/>
    </location>
</feature>
<dbReference type="SUPFAM" id="SSF51206">
    <property type="entry name" value="cAMP-binding domain-like"/>
    <property type="match status" value="2"/>
</dbReference>
<dbReference type="CDD" id="cd00038">
    <property type="entry name" value="CAP_ED"/>
    <property type="match status" value="1"/>
</dbReference>
<protein>
    <recommendedName>
        <fullName evidence="2">Cyclic nucleotide-binding domain-containing protein</fullName>
    </recommendedName>
</protein>
<evidence type="ECO:0000259" key="2">
    <source>
        <dbReference type="PROSITE" id="PS50042"/>
    </source>
</evidence>
<feature type="compositionally biased region" description="Basic and acidic residues" evidence="1">
    <location>
        <begin position="573"/>
        <end position="586"/>
    </location>
</feature>
<dbReference type="PROSITE" id="PS50042">
    <property type="entry name" value="CNMP_BINDING_3"/>
    <property type="match status" value="1"/>
</dbReference>
<accession>A0ABQ6M754</accession>
<dbReference type="InterPro" id="IPR018490">
    <property type="entry name" value="cNMP-bd_dom_sf"/>
</dbReference>
<evidence type="ECO:0000256" key="1">
    <source>
        <dbReference type="SAM" id="MobiDB-lite"/>
    </source>
</evidence>
<dbReference type="InterPro" id="IPR014710">
    <property type="entry name" value="RmlC-like_jellyroll"/>
</dbReference>
<dbReference type="Gene3D" id="2.60.120.10">
    <property type="entry name" value="Jelly Rolls"/>
    <property type="match status" value="2"/>
</dbReference>
<proteinExistence type="predicted"/>
<feature type="compositionally biased region" description="Basic and acidic residues" evidence="1">
    <location>
        <begin position="331"/>
        <end position="342"/>
    </location>
</feature>
<dbReference type="InterPro" id="IPR000595">
    <property type="entry name" value="cNMP-bd_dom"/>
</dbReference>
<gene>
    <name evidence="3" type="ORF">TeGR_g8243</name>
</gene>
<feature type="domain" description="Cyclic nucleotide-binding" evidence="2">
    <location>
        <begin position="63"/>
        <end position="127"/>
    </location>
</feature>
<feature type="compositionally biased region" description="Low complexity" evidence="1">
    <location>
        <begin position="526"/>
        <end position="539"/>
    </location>
</feature>
<evidence type="ECO:0000313" key="3">
    <source>
        <dbReference type="EMBL" id="GMI20880.1"/>
    </source>
</evidence>
<feature type="region of interest" description="Disordered" evidence="1">
    <location>
        <begin position="331"/>
        <end position="355"/>
    </location>
</feature>
<dbReference type="EMBL" id="BRYB01002516">
    <property type="protein sequence ID" value="GMI20880.1"/>
    <property type="molecule type" value="Genomic_DNA"/>
</dbReference>
<organism evidence="3 4">
    <name type="scientific">Tetraparma gracilis</name>
    <dbReference type="NCBI Taxonomy" id="2962635"/>
    <lineage>
        <taxon>Eukaryota</taxon>
        <taxon>Sar</taxon>
        <taxon>Stramenopiles</taxon>
        <taxon>Ochrophyta</taxon>
        <taxon>Bolidophyceae</taxon>
        <taxon>Parmales</taxon>
        <taxon>Triparmaceae</taxon>
        <taxon>Tetraparma</taxon>
    </lineage>
</organism>
<name>A0ABQ6M754_9STRA</name>
<dbReference type="Proteomes" id="UP001165060">
    <property type="component" value="Unassembled WGS sequence"/>
</dbReference>
<keyword evidence="4" id="KW-1185">Reference proteome</keyword>
<feature type="region of interest" description="Disordered" evidence="1">
    <location>
        <begin position="608"/>
        <end position="662"/>
    </location>
</feature>
<comment type="caution">
    <text evidence="3">The sequence shown here is derived from an EMBL/GenBank/DDBJ whole genome shotgun (WGS) entry which is preliminary data.</text>
</comment>
<evidence type="ECO:0000313" key="4">
    <source>
        <dbReference type="Proteomes" id="UP001165060"/>
    </source>
</evidence>
<reference evidence="3 4" key="1">
    <citation type="journal article" date="2023" name="Commun. Biol.">
        <title>Genome analysis of Parmales, the sister group of diatoms, reveals the evolutionary specialization of diatoms from phago-mixotrophs to photoautotrophs.</title>
        <authorList>
            <person name="Ban H."/>
            <person name="Sato S."/>
            <person name="Yoshikawa S."/>
            <person name="Yamada K."/>
            <person name="Nakamura Y."/>
            <person name="Ichinomiya M."/>
            <person name="Sato N."/>
            <person name="Blanc-Mathieu R."/>
            <person name="Endo H."/>
            <person name="Kuwata A."/>
            <person name="Ogata H."/>
        </authorList>
    </citation>
    <scope>NUCLEOTIDE SEQUENCE [LARGE SCALE GENOMIC DNA]</scope>
</reference>